<keyword evidence="1" id="KW-0808">Transferase</keyword>
<dbReference type="Pfam" id="PF00583">
    <property type="entry name" value="Acetyltransf_1"/>
    <property type="match status" value="1"/>
</dbReference>
<sequence length="141" mass="15526">MSGDWSIRAGRRDDVEAVLELWRAAESVSTPTDSREALLVLLAHDPEALVVAEAGGALVGSLIVAWDGWRASFHRLAVAPGHRRRGLATELVRRGEERLHSRGAIRLTAVVARDEPAAFTLWEALGYVWQPGHLRFTRDLG</sequence>
<evidence type="ECO:0000313" key="4">
    <source>
        <dbReference type="EMBL" id="CAA9505862.1"/>
    </source>
</evidence>
<dbReference type="InterPro" id="IPR000182">
    <property type="entry name" value="GNAT_dom"/>
</dbReference>
<dbReference type="Gene3D" id="3.40.630.30">
    <property type="match status" value="1"/>
</dbReference>
<dbReference type="AlphaFoldDB" id="A0A6J4SUH3"/>
<name>A0A6J4SUH3_9ACTN</name>
<dbReference type="InterPro" id="IPR050832">
    <property type="entry name" value="Bact_Acetyltransf"/>
</dbReference>
<proteinExistence type="predicted"/>
<dbReference type="EMBL" id="CADCVU010000133">
    <property type="protein sequence ID" value="CAA9505862.1"/>
    <property type="molecule type" value="Genomic_DNA"/>
</dbReference>
<dbReference type="PANTHER" id="PTHR43877">
    <property type="entry name" value="AMINOALKYLPHOSPHONATE N-ACETYLTRANSFERASE-RELATED-RELATED"/>
    <property type="match status" value="1"/>
</dbReference>
<keyword evidence="2" id="KW-0012">Acyltransferase</keyword>
<dbReference type="GO" id="GO:0016747">
    <property type="term" value="F:acyltransferase activity, transferring groups other than amino-acyl groups"/>
    <property type="evidence" value="ECO:0007669"/>
    <property type="project" value="InterPro"/>
</dbReference>
<dbReference type="SUPFAM" id="SSF55729">
    <property type="entry name" value="Acyl-CoA N-acyltransferases (Nat)"/>
    <property type="match status" value="1"/>
</dbReference>
<feature type="domain" description="N-acetyltransferase" evidence="3">
    <location>
        <begin position="5"/>
        <end position="141"/>
    </location>
</feature>
<dbReference type="PROSITE" id="PS51186">
    <property type="entry name" value="GNAT"/>
    <property type="match status" value="1"/>
</dbReference>
<evidence type="ECO:0000256" key="1">
    <source>
        <dbReference type="ARBA" id="ARBA00022679"/>
    </source>
</evidence>
<reference evidence="4" key="1">
    <citation type="submission" date="2020-02" db="EMBL/GenBank/DDBJ databases">
        <authorList>
            <person name="Meier V. D."/>
        </authorList>
    </citation>
    <scope>NUCLEOTIDE SEQUENCE</scope>
    <source>
        <strain evidence="4">AVDCRST_MAG45</strain>
    </source>
</reference>
<evidence type="ECO:0000256" key="2">
    <source>
        <dbReference type="ARBA" id="ARBA00023315"/>
    </source>
</evidence>
<gene>
    <name evidence="4" type="ORF">AVDCRST_MAG45-1595</name>
</gene>
<dbReference type="CDD" id="cd04301">
    <property type="entry name" value="NAT_SF"/>
    <property type="match status" value="1"/>
</dbReference>
<dbReference type="InterPro" id="IPR016181">
    <property type="entry name" value="Acyl_CoA_acyltransferase"/>
</dbReference>
<accession>A0A6J4SUH3</accession>
<dbReference type="PANTHER" id="PTHR43877:SF1">
    <property type="entry name" value="ACETYLTRANSFERASE"/>
    <property type="match status" value="1"/>
</dbReference>
<organism evidence="4">
    <name type="scientific">uncultured Solirubrobacterales bacterium</name>
    <dbReference type="NCBI Taxonomy" id="768556"/>
    <lineage>
        <taxon>Bacteria</taxon>
        <taxon>Bacillati</taxon>
        <taxon>Actinomycetota</taxon>
        <taxon>Thermoleophilia</taxon>
        <taxon>Solirubrobacterales</taxon>
        <taxon>environmental samples</taxon>
    </lineage>
</organism>
<protein>
    <recommendedName>
        <fullName evidence="3">N-acetyltransferase domain-containing protein</fullName>
    </recommendedName>
</protein>
<evidence type="ECO:0000259" key="3">
    <source>
        <dbReference type="PROSITE" id="PS51186"/>
    </source>
</evidence>